<dbReference type="SUPFAM" id="SSF46689">
    <property type="entry name" value="Homeodomain-like"/>
    <property type="match status" value="1"/>
</dbReference>
<evidence type="ECO:0000313" key="5">
    <source>
        <dbReference type="Proteomes" id="UP000644749"/>
    </source>
</evidence>
<sequence length="197" mass="21007">MAEIDARILSAAAALFIERGVDGTSLEAVATAAAVSKPTLYARYADKSELFVAVIRANVAAAMPPIEIAANAASPAERLSQVGRAVIKGAMQPVPLGLMRLYIAEAPRHGALIREVDRMGREAALHAVSIAIANPDDPKDMDRARLVAGYFLDLVFVPHQMRALLGDLPDDDDPLHPPLEKRIEKVVSFLKAAGLLA</sequence>
<dbReference type="InterPro" id="IPR001647">
    <property type="entry name" value="HTH_TetR"/>
</dbReference>
<feature type="DNA-binding region" description="H-T-H motif" evidence="2">
    <location>
        <begin position="25"/>
        <end position="44"/>
    </location>
</feature>
<dbReference type="EMBL" id="JAESHT010000007">
    <property type="protein sequence ID" value="MBL3673838.1"/>
    <property type="molecule type" value="Genomic_DNA"/>
</dbReference>
<dbReference type="InterPro" id="IPR009057">
    <property type="entry name" value="Homeodomain-like_sf"/>
</dbReference>
<dbReference type="PANTHER" id="PTHR30055">
    <property type="entry name" value="HTH-TYPE TRANSCRIPTIONAL REGULATOR RUTR"/>
    <property type="match status" value="1"/>
</dbReference>
<comment type="caution">
    <text evidence="4">The sequence shown here is derived from an EMBL/GenBank/DDBJ whole genome shotgun (WGS) entry which is preliminary data.</text>
</comment>
<dbReference type="PRINTS" id="PR00455">
    <property type="entry name" value="HTHTETR"/>
</dbReference>
<evidence type="ECO:0000313" key="4">
    <source>
        <dbReference type="EMBL" id="MBL3673838.1"/>
    </source>
</evidence>
<dbReference type="RefSeq" id="WP_191312254.1">
    <property type="nucleotide sequence ID" value="NZ_BNCL01000020.1"/>
</dbReference>
<dbReference type="Gene3D" id="1.10.10.60">
    <property type="entry name" value="Homeodomain-like"/>
    <property type="match status" value="1"/>
</dbReference>
<reference evidence="4 5" key="1">
    <citation type="submission" date="2021-01" db="EMBL/GenBank/DDBJ databases">
        <title>011410 draft genome.</title>
        <authorList>
            <person name="Lang L."/>
        </authorList>
    </citation>
    <scope>NUCLEOTIDE SEQUENCE [LARGE SCALE GENOMIC DNA]</scope>
    <source>
        <strain evidence="4 5">KCTC 42845</strain>
    </source>
</reference>
<proteinExistence type="predicted"/>
<dbReference type="PANTHER" id="PTHR30055:SF146">
    <property type="entry name" value="HTH-TYPE TRANSCRIPTIONAL DUAL REGULATOR CECR"/>
    <property type="match status" value="1"/>
</dbReference>
<keyword evidence="1 2" id="KW-0238">DNA-binding</keyword>
<dbReference type="Pfam" id="PF00440">
    <property type="entry name" value="TetR_N"/>
    <property type="match status" value="1"/>
</dbReference>
<dbReference type="InterPro" id="IPR050109">
    <property type="entry name" value="HTH-type_TetR-like_transc_reg"/>
</dbReference>
<accession>A0ABS1S555</accession>
<gene>
    <name evidence="4" type="ORF">JL111_10100</name>
</gene>
<feature type="domain" description="HTH tetR-type" evidence="3">
    <location>
        <begin position="2"/>
        <end position="62"/>
    </location>
</feature>
<evidence type="ECO:0000256" key="2">
    <source>
        <dbReference type="PROSITE-ProRule" id="PRU00335"/>
    </source>
</evidence>
<organism evidence="4 5">
    <name type="scientific">Paracoccus aerius</name>
    <dbReference type="NCBI Taxonomy" id="1915382"/>
    <lineage>
        <taxon>Bacteria</taxon>
        <taxon>Pseudomonadati</taxon>
        <taxon>Pseudomonadota</taxon>
        <taxon>Alphaproteobacteria</taxon>
        <taxon>Rhodobacterales</taxon>
        <taxon>Paracoccaceae</taxon>
        <taxon>Paracoccus</taxon>
    </lineage>
</organism>
<evidence type="ECO:0000256" key="1">
    <source>
        <dbReference type="ARBA" id="ARBA00023125"/>
    </source>
</evidence>
<protein>
    <submittedName>
        <fullName evidence="4">TetR/AcrR family transcriptional regulator</fullName>
    </submittedName>
</protein>
<dbReference type="Proteomes" id="UP000644749">
    <property type="component" value="Unassembled WGS sequence"/>
</dbReference>
<keyword evidence="5" id="KW-1185">Reference proteome</keyword>
<name>A0ABS1S555_9RHOB</name>
<evidence type="ECO:0000259" key="3">
    <source>
        <dbReference type="PROSITE" id="PS50977"/>
    </source>
</evidence>
<dbReference type="Gene3D" id="1.10.357.10">
    <property type="entry name" value="Tetracycline Repressor, domain 2"/>
    <property type="match status" value="1"/>
</dbReference>
<dbReference type="PROSITE" id="PS50977">
    <property type="entry name" value="HTH_TETR_2"/>
    <property type="match status" value="1"/>
</dbReference>